<dbReference type="PANTHER" id="PTHR21047:SF2">
    <property type="entry name" value="THYMIDINE DIPHOSPHO-4-KETO-RHAMNOSE 3,5-EPIMERASE"/>
    <property type="match status" value="1"/>
</dbReference>
<name>A0ABT4VPC4_9HYPH</name>
<evidence type="ECO:0000256" key="3">
    <source>
        <dbReference type="ARBA" id="ARBA00012098"/>
    </source>
</evidence>
<evidence type="ECO:0000313" key="6">
    <source>
        <dbReference type="EMBL" id="MDA4846561.1"/>
    </source>
</evidence>
<dbReference type="Gene3D" id="2.60.120.10">
    <property type="entry name" value="Jelly Rolls"/>
    <property type="match status" value="1"/>
</dbReference>
<dbReference type="RefSeq" id="WP_271090328.1">
    <property type="nucleotide sequence ID" value="NZ_JAPJZH010000008.1"/>
</dbReference>
<evidence type="ECO:0000256" key="2">
    <source>
        <dbReference type="ARBA" id="ARBA00001997"/>
    </source>
</evidence>
<comment type="similarity">
    <text evidence="5">Belongs to the dTDP-4-dehydrorhamnose 3,5-epimerase family.</text>
</comment>
<dbReference type="PANTHER" id="PTHR21047">
    <property type="entry name" value="DTDP-6-DEOXY-D-GLUCOSE-3,5 EPIMERASE"/>
    <property type="match status" value="1"/>
</dbReference>
<comment type="caution">
    <text evidence="6">The sequence shown here is derived from an EMBL/GenBank/DDBJ whole genome shotgun (WGS) entry which is preliminary data.</text>
</comment>
<comment type="subunit">
    <text evidence="5">Homodimer.</text>
</comment>
<protein>
    <recommendedName>
        <fullName evidence="4 5">dTDP-4-dehydrorhamnose 3,5-epimerase</fullName>
        <ecNumber evidence="3 5">5.1.3.13</ecNumber>
    </recommendedName>
    <alternativeName>
        <fullName evidence="5">Thymidine diphospho-4-keto-rhamnose 3,5-epimerase</fullName>
    </alternativeName>
</protein>
<dbReference type="InterPro" id="IPR000888">
    <property type="entry name" value="RmlC-like"/>
</dbReference>
<dbReference type="EMBL" id="JAPJZH010000008">
    <property type="protein sequence ID" value="MDA4846561.1"/>
    <property type="molecule type" value="Genomic_DNA"/>
</dbReference>
<keyword evidence="5 6" id="KW-0413">Isomerase</keyword>
<gene>
    <name evidence="6" type="primary">rfbC</name>
    <name evidence="6" type="ORF">OOZ53_14450</name>
</gene>
<comment type="pathway">
    <text evidence="5">Carbohydrate biosynthesis; dTDP-L-rhamnose biosynthesis.</text>
</comment>
<dbReference type="Pfam" id="PF00908">
    <property type="entry name" value="dTDP_sugar_isom"/>
    <property type="match status" value="1"/>
</dbReference>
<proteinExistence type="inferred from homology"/>
<evidence type="ECO:0000256" key="1">
    <source>
        <dbReference type="ARBA" id="ARBA00001298"/>
    </source>
</evidence>
<dbReference type="Proteomes" id="UP001148313">
    <property type="component" value="Unassembled WGS sequence"/>
</dbReference>
<comment type="function">
    <text evidence="2 5">Catalyzes the epimerization of the C3' and C5'positions of dTDP-6-deoxy-D-xylo-4-hexulose, forming dTDP-6-deoxy-L-lyxo-4-hexulose.</text>
</comment>
<evidence type="ECO:0000256" key="5">
    <source>
        <dbReference type="RuleBase" id="RU364069"/>
    </source>
</evidence>
<dbReference type="CDD" id="cd00438">
    <property type="entry name" value="cupin_RmlC"/>
    <property type="match status" value="1"/>
</dbReference>
<reference evidence="6" key="1">
    <citation type="submission" date="2022-11" db="EMBL/GenBank/DDBJ databases">
        <title>Hoeflea poritis sp. nov., isolated from scleractinian coral Porites lutea.</title>
        <authorList>
            <person name="Zhang G."/>
            <person name="Wei Q."/>
            <person name="Cai L."/>
        </authorList>
    </citation>
    <scope>NUCLEOTIDE SEQUENCE</scope>
    <source>
        <strain evidence="6">E7-10</strain>
    </source>
</reference>
<keyword evidence="7" id="KW-1185">Reference proteome</keyword>
<organism evidence="6 7">
    <name type="scientific">Hoeflea poritis</name>
    <dbReference type="NCBI Taxonomy" id="2993659"/>
    <lineage>
        <taxon>Bacteria</taxon>
        <taxon>Pseudomonadati</taxon>
        <taxon>Pseudomonadota</taxon>
        <taxon>Alphaproteobacteria</taxon>
        <taxon>Hyphomicrobiales</taxon>
        <taxon>Rhizobiaceae</taxon>
        <taxon>Hoeflea</taxon>
    </lineage>
</organism>
<dbReference type="InterPro" id="IPR014710">
    <property type="entry name" value="RmlC-like_jellyroll"/>
</dbReference>
<evidence type="ECO:0000313" key="7">
    <source>
        <dbReference type="Proteomes" id="UP001148313"/>
    </source>
</evidence>
<comment type="catalytic activity">
    <reaction evidence="1 5">
        <text>dTDP-4-dehydro-6-deoxy-alpha-D-glucose = dTDP-4-dehydro-beta-L-rhamnose</text>
        <dbReference type="Rhea" id="RHEA:16969"/>
        <dbReference type="ChEBI" id="CHEBI:57649"/>
        <dbReference type="ChEBI" id="CHEBI:62830"/>
        <dbReference type="EC" id="5.1.3.13"/>
    </reaction>
</comment>
<evidence type="ECO:0000256" key="4">
    <source>
        <dbReference type="ARBA" id="ARBA00019595"/>
    </source>
</evidence>
<dbReference type="EC" id="5.1.3.13" evidence="3 5"/>
<sequence>METRELGLEGVFEIKPNRHGDSRGFFSETYNKLRLEEAGICLEFVQDNFSYSAAKGILRGLHYQLPPAAQDKLVRVSRGSILDVVVDIRRTSATFGRWVSLVVSAEAWNQIFVPKGFAHGFLTLEDDTEVVYKVTEFYSPQHDRAIRFDDPEIGIKWPIDSKDIILSEKDAAAPLLADAEKF</sequence>
<dbReference type="NCBIfam" id="TIGR01221">
    <property type="entry name" value="rmlC"/>
    <property type="match status" value="1"/>
</dbReference>
<dbReference type="GO" id="GO:0008830">
    <property type="term" value="F:dTDP-4-dehydrorhamnose 3,5-epimerase activity"/>
    <property type="evidence" value="ECO:0007669"/>
    <property type="project" value="UniProtKB-EC"/>
</dbReference>
<dbReference type="SUPFAM" id="SSF51182">
    <property type="entry name" value="RmlC-like cupins"/>
    <property type="match status" value="1"/>
</dbReference>
<accession>A0ABT4VPC4</accession>
<dbReference type="InterPro" id="IPR011051">
    <property type="entry name" value="RmlC_Cupin_sf"/>
</dbReference>